<proteinExistence type="predicted"/>
<dbReference type="Pfam" id="PF20101">
    <property type="entry name" value="DUF6491"/>
    <property type="match status" value="1"/>
</dbReference>
<keyword evidence="1" id="KW-0732">Signal</keyword>
<dbReference type="InterPro" id="IPR045500">
    <property type="entry name" value="DUF6491"/>
</dbReference>
<dbReference type="PROSITE" id="PS51257">
    <property type="entry name" value="PROKAR_LIPOPROTEIN"/>
    <property type="match status" value="1"/>
</dbReference>
<organism evidence="2 3">
    <name type="scientific">Hyphococcus aureus</name>
    <dbReference type="NCBI Taxonomy" id="2666033"/>
    <lineage>
        <taxon>Bacteria</taxon>
        <taxon>Pseudomonadati</taxon>
        <taxon>Pseudomonadota</taxon>
        <taxon>Alphaproteobacteria</taxon>
        <taxon>Parvularculales</taxon>
        <taxon>Parvularculaceae</taxon>
        <taxon>Hyphococcus</taxon>
    </lineage>
</organism>
<protein>
    <submittedName>
        <fullName evidence="2">DUF6491 family protein</fullName>
    </submittedName>
</protein>
<accession>A0ABW1L3T0</accession>
<gene>
    <name evidence="2" type="ORF">ACFMB1_19400</name>
</gene>
<feature type="signal peptide" evidence="1">
    <location>
        <begin position="1"/>
        <end position="20"/>
    </location>
</feature>
<sequence length="148" mass="15959">MRKLLSVIAGAALMTGAACASHHEGEKDQGPDPRIGEKVDRICFGSTINGWKDLKGVDNVVLLEKGVNDWYYTELSGNCRSNTLRSALSIGLDSSPAGGCVTKGDVIIVRDSPGFTNRCFITGIYKWDEDAALDQESPEKTTEGDEAY</sequence>
<evidence type="ECO:0000313" key="3">
    <source>
        <dbReference type="Proteomes" id="UP001596116"/>
    </source>
</evidence>
<comment type="caution">
    <text evidence="2">The sequence shown here is derived from an EMBL/GenBank/DDBJ whole genome shotgun (WGS) entry which is preliminary data.</text>
</comment>
<name>A0ABW1L3T0_9PROT</name>
<evidence type="ECO:0000256" key="1">
    <source>
        <dbReference type="SAM" id="SignalP"/>
    </source>
</evidence>
<feature type="chain" id="PRO_5045181642" evidence="1">
    <location>
        <begin position="21"/>
        <end position="148"/>
    </location>
</feature>
<dbReference type="Proteomes" id="UP001596116">
    <property type="component" value="Unassembled WGS sequence"/>
</dbReference>
<reference evidence="2 3" key="1">
    <citation type="submission" date="2024-09" db="EMBL/GenBank/DDBJ databases">
        <authorList>
            <person name="Zhang Z.-H."/>
        </authorList>
    </citation>
    <scope>NUCLEOTIDE SEQUENCE [LARGE SCALE GENOMIC DNA]</scope>
    <source>
        <strain evidence="2 3">HHTR114</strain>
    </source>
</reference>
<evidence type="ECO:0000313" key="2">
    <source>
        <dbReference type="EMBL" id="MFC6037728.1"/>
    </source>
</evidence>
<dbReference type="EMBL" id="JBHPON010000003">
    <property type="protein sequence ID" value="MFC6037728.1"/>
    <property type="molecule type" value="Genomic_DNA"/>
</dbReference>
<keyword evidence="3" id="KW-1185">Reference proteome</keyword>
<dbReference type="RefSeq" id="WP_379880883.1">
    <property type="nucleotide sequence ID" value="NZ_JBHPON010000003.1"/>
</dbReference>